<feature type="domain" description="Cellobiose dehydrogenase-like cytochrome" evidence="2">
    <location>
        <begin position="25"/>
        <end position="107"/>
    </location>
</feature>
<dbReference type="PANTHER" id="PTHR47797">
    <property type="entry name" value="DEHYDROGENASE, PUTATIVE (AFU_ORTHOLOGUE AFUA_8G05805)-RELATED"/>
    <property type="match status" value="1"/>
</dbReference>
<feature type="chain" id="PRO_5016660515" evidence="1">
    <location>
        <begin position="20"/>
        <end position="616"/>
    </location>
</feature>
<dbReference type="InterPro" id="IPR015920">
    <property type="entry name" value="Cellobiose_DH-like_cyt"/>
</dbReference>
<comment type="caution">
    <text evidence="4">The sequence shown here is derived from an EMBL/GenBank/DDBJ whole genome shotgun (WGS) entry which is preliminary data.</text>
</comment>
<dbReference type="SUPFAM" id="SSF49344">
    <property type="entry name" value="CBD9-like"/>
    <property type="match status" value="1"/>
</dbReference>
<dbReference type="Pfam" id="PF22807">
    <property type="entry name" value="TrAA12"/>
    <property type="match status" value="1"/>
</dbReference>
<evidence type="ECO:0000259" key="3">
    <source>
        <dbReference type="Pfam" id="PF22807"/>
    </source>
</evidence>
<proteinExistence type="predicted"/>
<protein>
    <submittedName>
        <fullName evidence="4">Cellobiose dehydrogenase-like protein</fullName>
    </submittedName>
</protein>
<dbReference type="Pfam" id="PF16010">
    <property type="entry name" value="CDH-cyt"/>
    <property type="match status" value="1"/>
</dbReference>
<evidence type="ECO:0000313" key="4">
    <source>
        <dbReference type="EMBL" id="RAR07793.1"/>
    </source>
</evidence>
<gene>
    <name evidence="4" type="ORF">DDE83_006281</name>
</gene>
<dbReference type="InterPro" id="IPR011041">
    <property type="entry name" value="Quinoprot_gluc/sorb_DH_b-prop"/>
</dbReference>
<dbReference type="STRING" id="183478.A0A364MZ67"/>
<keyword evidence="1" id="KW-0732">Signal</keyword>
<dbReference type="Gene3D" id="2.60.40.1210">
    <property type="entry name" value="Cellobiose dehydrogenase, cytochrome domain"/>
    <property type="match status" value="2"/>
</dbReference>
<dbReference type="EMBL" id="QGDH01000095">
    <property type="protein sequence ID" value="RAR07793.1"/>
    <property type="molecule type" value="Genomic_DNA"/>
</dbReference>
<feature type="domain" description="Pyrroloquinoline quinone-dependent pyranose dehydrogenase beta-propeller" evidence="3">
    <location>
        <begin position="234"/>
        <end position="615"/>
    </location>
</feature>
<dbReference type="CDD" id="cd09630">
    <property type="entry name" value="CDH_like_cytochrome"/>
    <property type="match status" value="1"/>
</dbReference>
<dbReference type="PANTHER" id="PTHR47797:SF5">
    <property type="entry name" value="CELLOBIOSE DEHYDROGENASE CYTOCHROME DOMAIN-CONTAINING PROTEIN"/>
    <property type="match status" value="1"/>
</dbReference>
<evidence type="ECO:0000313" key="5">
    <source>
        <dbReference type="Proteomes" id="UP000249619"/>
    </source>
</evidence>
<keyword evidence="5" id="KW-1185">Reference proteome</keyword>
<sequence length="616" mass="65480">MMLSALTLGLATLASTGHAQSTQRYCDPITSICYAGWAGANGVTLGIALPAAQTTPFDTVLQIVSPIRNGWVGFSWGGTMPYVPLTVGWMNSAANTSIYSSRMALGCSEWLDVDGNVVSINANSTAQKFAYGLSNRVPVQPANNQSTFNVHSSFGHYTIDLMQGQNVEFDSLVAANLVDDAPPTSSSAPIPSASISVPPTTMSTTAITSSPPGPIQTVIPASCSGITKLAFPMHTAQGWRATKVAGSLTQPRGLIFDIKGNLLVVQNGLGITAHKVSPNGCLTSSRTIIAQRNLNHGIVLSLDGATLYASSATSVYAWPYDASSMTVTGNSTTIVTGMDSRGHVTRTLSIPPLHPHLLLVSHGSNSNFDYESADPGVGRSCIKVFDTRAVPPGGYSYRTSGQQMGYGLRNEVGLAFDATSSLWGVENSSDELHRTINGSATDIHIDNPADEINFLGNPAMENTQWYGYPTCYTVFAPSAITDKNFEVGDQFVLEPNATFSDETSLPAHSALLDALFNADFSALYVTMHGSWNRSPPVGFKVIAVPFSSQGDEGFGPVTRRNAEKEAWHDLLWNEGAESCSTTRCFRPVGMAVDMWGRVYISSDSGAEGEIVVLGKE</sequence>
<dbReference type="Proteomes" id="UP000249619">
    <property type="component" value="Unassembled WGS sequence"/>
</dbReference>
<dbReference type="InterPro" id="IPR054539">
    <property type="entry name" value="Beta-prop_PDH"/>
</dbReference>
<reference evidence="5" key="1">
    <citation type="submission" date="2018-05" db="EMBL/GenBank/DDBJ databases">
        <title>Draft genome sequence of Stemphylium lycopersici strain CIDEFI 213.</title>
        <authorList>
            <person name="Medina R."/>
            <person name="Franco M.E.E."/>
            <person name="Lucentini C.G."/>
            <person name="Saparrat M.C.N."/>
            <person name="Balatti P.A."/>
        </authorList>
    </citation>
    <scope>NUCLEOTIDE SEQUENCE [LARGE SCALE GENOMIC DNA]</scope>
    <source>
        <strain evidence="5">CIDEFI 213</strain>
    </source>
</reference>
<evidence type="ECO:0000259" key="2">
    <source>
        <dbReference type="Pfam" id="PF16010"/>
    </source>
</evidence>
<feature type="signal peptide" evidence="1">
    <location>
        <begin position="1"/>
        <end position="19"/>
    </location>
</feature>
<evidence type="ECO:0000256" key="1">
    <source>
        <dbReference type="SAM" id="SignalP"/>
    </source>
</evidence>
<dbReference type="SUPFAM" id="SSF50952">
    <property type="entry name" value="Soluble quinoprotein glucose dehydrogenase"/>
    <property type="match status" value="1"/>
</dbReference>
<name>A0A364MZ67_STELY</name>
<dbReference type="AlphaFoldDB" id="A0A364MZ67"/>
<dbReference type="Gene3D" id="2.120.10.30">
    <property type="entry name" value="TolB, C-terminal domain"/>
    <property type="match status" value="1"/>
</dbReference>
<dbReference type="InterPro" id="IPR011042">
    <property type="entry name" value="6-blade_b-propeller_TolB-like"/>
</dbReference>
<organism evidence="4 5">
    <name type="scientific">Stemphylium lycopersici</name>
    <name type="common">Tomato gray leaf spot disease fungus</name>
    <name type="synonym">Thyrospora lycopersici</name>
    <dbReference type="NCBI Taxonomy" id="183478"/>
    <lineage>
        <taxon>Eukaryota</taxon>
        <taxon>Fungi</taxon>
        <taxon>Dikarya</taxon>
        <taxon>Ascomycota</taxon>
        <taxon>Pezizomycotina</taxon>
        <taxon>Dothideomycetes</taxon>
        <taxon>Pleosporomycetidae</taxon>
        <taxon>Pleosporales</taxon>
        <taxon>Pleosporineae</taxon>
        <taxon>Pleosporaceae</taxon>
        <taxon>Stemphylium</taxon>
    </lineage>
</organism>
<accession>A0A364MZ67</accession>